<feature type="compositionally biased region" description="Acidic residues" evidence="2">
    <location>
        <begin position="262"/>
        <end position="271"/>
    </location>
</feature>
<feature type="compositionally biased region" description="Basic and acidic residues" evidence="2">
    <location>
        <begin position="748"/>
        <end position="765"/>
    </location>
</feature>
<evidence type="ECO:0000313" key="3">
    <source>
        <dbReference type="EMBL" id="CAI4046813.1"/>
    </source>
</evidence>
<feature type="compositionally biased region" description="Acidic residues" evidence="2">
    <location>
        <begin position="677"/>
        <end position="687"/>
    </location>
</feature>
<feature type="compositionally biased region" description="Polar residues" evidence="2">
    <location>
        <begin position="9"/>
        <end position="18"/>
    </location>
</feature>
<dbReference type="Proteomes" id="UP001162090">
    <property type="component" value="Chromosome 12"/>
</dbReference>
<dbReference type="Pfam" id="PF10380">
    <property type="entry name" value="CRF1"/>
    <property type="match status" value="1"/>
</dbReference>
<evidence type="ECO:0000256" key="1">
    <source>
        <dbReference type="SAM" id="Coils"/>
    </source>
</evidence>
<organism evidence="3 4">
    <name type="scientific">Saccharomyces uvarum</name>
    <name type="common">Yeast</name>
    <name type="synonym">Saccharomyces bayanus var. uvarum</name>
    <dbReference type="NCBI Taxonomy" id="230603"/>
    <lineage>
        <taxon>Eukaryota</taxon>
        <taxon>Fungi</taxon>
        <taxon>Dikarya</taxon>
        <taxon>Ascomycota</taxon>
        <taxon>Saccharomycotina</taxon>
        <taxon>Saccharomycetes</taxon>
        <taxon>Saccharomycetales</taxon>
        <taxon>Saccharomycetaceae</taxon>
        <taxon>Saccharomyces</taxon>
    </lineage>
</organism>
<feature type="region of interest" description="Disordered" evidence="2">
    <location>
        <begin position="791"/>
        <end position="814"/>
    </location>
</feature>
<evidence type="ECO:0008006" key="5">
    <source>
        <dbReference type="Google" id="ProtNLM"/>
    </source>
</evidence>
<feature type="compositionally biased region" description="Basic residues" evidence="2">
    <location>
        <begin position="466"/>
        <end position="475"/>
    </location>
</feature>
<gene>
    <name evidence="3" type="primary">SUVC12G2690</name>
    <name evidence="3" type="ORF">SUVC_12G2690</name>
</gene>
<dbReference type="EMBL" id="OX365923">
    <property type="protein sequence ID" value="CAI4046813.1"/>
    <property type="molecule type" value="Genomic_DNA"/>
</dbReference>
<feature type="compositionally biased region" description="Acidic residues" evidence="2">
    <location>
        <begin position="121"/>
        <end position="161"/>
    </location>
</feature>
<dbReference type="GO" id="GO:0060962">
    <property type="term" value="P:regulation of ribosomal protein gene transcription by RNA polymerase II"/>
    <property type="evidence" value="ECO:0007669"/>
    <property type="project" value="InterPro"/>
</dbReference>
<feature type="region of interest" description="Disordered" evidence="2">
    <location>
        <begin position="1"/>
        <end position="340"/>
    </location>
</feature>
<feature type="compositionally biased region" description="Basic and acidic residues" evidence="2">
    <location>
        <begin position="515"/>
        <end position="542"/>
    </location>
</feature>
<evidence type="ECO:0000256" key="2">
    <source>
        <dbReference type="SAM" id="MobiDB-lite"/>
    </source>
</evidence>
<feature type="coiled-coil region" evidence="1">
    <location>
        <begin position="864"/>
        <end position="914"/>
    </location>
</feature>
<feature type="compositionally biased region" description="Basic and acidic residues" evidence="2">
    <location>
        <begin position="570"/>
        <end position="594"/>
    </location>
</feature>
<feature type="compositionally biased region" description="Polar residues" evidence="2">
    <location>
        <begin position="180"/>
        <end position="192"/>
    </location>
</feature>
<feature type="compositionally biased region" description="Basic and acidic residues" evidence="2">
    <location>
        <begin position="272"/>
        <end position="283"/>
    </location>
</feature>
<protein>
    <recommendedName>
        <fullName evidence="5">Protein IFH1</fullName>
    </recommendedName>
</protein>
<name>A0AA35J497_SACUV</name>
<feature type="compositionally biased region" description="Basic residues" evidence="2">
    <location>
        <begin position="77"/>
        <end position="86"/>
    </location>
</feature>
<feature type="compositionally biased region" description="Basic and acidic residues" evidence="2">
    <location>
        <begin position="655"/>
        <end position="671"/>
    </location>
</feature>
<feature type="compositionally biased region" description="Low complexity" evidence="2">
    <location>
        <begin position="55"/>
        <end position="67"/>
    </location>
</feature>
<feature type="compositionally biased region" description="Acidic residues" evidence="2">
    <location>
        <begin position="306"/>
        <end position="318"/>
    </location>
</feature>
<feature type="region of interest" description="Disordered" evidence="2">
    <location>
        <begin position="935"/>
        <end position="979"/>
    </location>
</feature>
<feature type="compositionally biased region" description="Polar residues" evidence="2">
    <location>
        <begin position="957"/>
        <end position="979"/>
    </location>
</feature>
<feature type="compositionally biased region" description="Polar residues" evidence="2">
    <location>
        <begin position="935"/>
        <end position="947"/>
    </location>
</feature>
<sequence length="1091" mass="122909">MVGKKSPRKSTVNHSTHSGKLPANIKRLINKGESSMNFKQSPPPMLGTTRPRRFSLIYSSESSLSDVSDSDKNKSTNQHKIKKKAKNISNNSQGKKSKLIQRQPDNDEEGTESSDYQAITNDEESGNSGEESEEEDDDDDDEDDDSDSDSDSETSSDDENIDFVKLTAQRKKRAMKALSAMNTNNTSAFSSHDNSDKVKSTTTSPSKQQPQPQPQEQQQQQQPQHQQPRKKEPEGPNSTQKALAFKFKKEGDGISFGNGSEEYNEDIGEEVVDLKNKSSKDNEGIETSPKATLGNDDELRFPNISESDESEYDIDQDAYFDVINNEDSHGEIDTDLETGDDDFPILEEEEQNIVSELQNDDQLSFDGSIHEEGSDPVDDAENKFLQNEYNQENGYDEEDDEEDEIMSDFDMPFYEDPKFANLYYYGDGSEPKLSLSTSLPLMLNDEKLSKLKKREAKKREQEERKQRRKLYKKTQKPSTKTTSNVDNDEYIFDVFFQSDDDNGDNDIAKKKNKHKSEDKDAIKHKDKSLRLIEPNDKSEPPLDHIGPGSRISDSSDDEYDNILLDVAHMPSDDEHSESETSHDPDTDEELRALDSDSLDIGTELDDYCEDDDDDDDDDDSSVTNVFIDIDDLDPDSFYFHYDDSDDSSSVSGSNSDRKNQDESKDCKHDLLETVVYVDDESTDEDDNLPPPSSRSKNIGSKAKEIVSSNVVGLRPPKLGTWETDNKPFSIIDGLSTKSLYALIQEHQQLREQHQRAQTPDIKREGSANSNNATLNGDELTLNELLNMSELEDESPSHTDDMGSNSNENSALNNKSATAHAADWYEVPKVPLSAFRNKGINAYEEDEFMLPTNSNRKAPIGYLGNERTRKKIDKMKELQRKKTEKKRQLKKKKKLLKIRKEREKAKKEQETMTLQLGVSGHDTPINNNNCNSDINTGTDFTTNENTPLNDLHSHTPDDTSLSHNTSLTMGNNTRKNSTKSVGLDEIHEILGKDGDDLLSVDNINDYDTQGNHAIEDTDADILASLTAPVQFDNTLDHENSNSMWRRRQSMVEAAAENLRFTKNGLFSESALADIEGIMGNDTNQPFEFNDVL</sequence>
<proteinExistence type="predicted"/>
<dbReference type="InterPro" id="IPR018837">
    <property type="entry name" value="TF_CRF1/IFH1"/>
</dbReference>
<reference evidence="3" key="1">
    <citation type="submission" date="2022-10" db="EMBL/GenBank/DDBJ databases">
        <authorList>
            <person name="Byrne P K."/>
        </authorList>
    </citation>
    <scope>NUCLEOTIDE SEQUENCE</scope>
    <source>
        <strain evidence="3">CBS7001</strain>
    </source>
</reference>
<dbReference type="PANTHER" id="PTHR28057:SF1">
    <property type="entry name" value="PROTEIN IFH1-RELATED"/>
    <property type="match status" value="1"/>
</dbReference>
<feature type="compositionally biased region" description="Low complexity" evidence="2">
    <location>
        <begin position="208"/>
        <end position="226"/>
    </location>
</feature>
<feature type="region of interest" description="Disordered" evidence="2">
    <location>
        <begin position="748"/>
        <end position="778"/>
    </location>
</feature>
<dbReference type="GO" id="GO:0003712">
    <property type="term" value="F:transcription coregulator activity"/>
    <property type="evidence" value="ECO:0007669"/>
    <property type="project" value="InterPro"/>
</dbReference>
<feature type="compositionally biased region" description="Polar residues" evidence="2">
    <location>
        <begin position="801"/>
        <end position="814"/>
    </location>
</feature>
<accession>A0AA35J497</accession>
<feature type="region of interest" description="Disordered" evidence="2">
    <location>
        <begin position="450"/>
        <end position="484"/>
    </location>
</feature>
<evidence type="ECO:0000313" key="4">
    <source>
        <dbReference type="Proteomes" id="UP001162090"/>
    </source>
</evidence>
<keyword evidence="1" id="KW-0175">Coiled coil</keyword>
<feature type="region of interest" description="Disordered" evidence="2">
    <location>
        <begin position="496"/>
        <end position="706"/>
    </location>
</feature>
<dbReference type="PANTHER" id="PTHR28057">
    <property type="entry name" value="PROTEIN IFH1-RELATED"/>
    <property type="match status" value="1"/>
</dbReference>
<feature type="compositionally biased region" description="Acidic residues" evidence="2">
    <location>
        <begin position="602"/>
        <end position="620"/>
    </location>
</feature>
<dbReference type="AlphaFoldDB" id="A0AA35J497"/>